<dbReference type="AlphaFoldDB" id="A0A9D1HP89"/>
<evidence type="ECO:0000313" key="1">
    <source>
        <dbReference type="EMBL" id="HIU13756.1"/>
    </source>
</evidence>
<comment type="caution">
    <text evidence="1">The sequence shown here is derived from an EMBL/GenBank/DDBJ whole genome shotgun (WGS) entry which is preliminary data.</text>
</comment>
<organism evidence="1 2">
    <name type="scientific">Candidatus Fimiplasma intestinipullorum</name>
    <dbReference type="NCBI Taxonomy" id="2840825"/>
    <lineage>
        <taxon>Bacteria</taxon>
        <taxon>Bacillati</taxon>
        <taxon>Bacillota</taxon>
        <taxon>Clostridia</taxon>
        <taxon>Eubacteriales</taxon>
        <taxon>Candidatus Fimiplasma</taxon>
    </lineage>
</organism>
<evidence type="ECO:0000313" key="2">
    <source>
        <dbReference type="Proteomes" id="UP000824175"/>
    </source>
</evidence>
<accession>A0A9D1HP89</accession>
<dbReference type="EMBL" id="DVMJ01000055">
    <property type="protein sequence ID" value="HIU13756.1"/>
    <property type="molecule type" value="Genomic_DNA"/>
</dbReference>
<dbReference type="Proteomes" id="UP000824175">
    <property type="component" value="Unassembled WGS sequence"/>
</dbReference>
<reference evidence="1" key="2">
    <citation type="journal article" date="2021" name="PeerJ">
        <title>Extensive microbial diversity within the chicken gut microbiome revealed by metagenomics and culture.</title>
        <authorList>
            <person name="Gilroy R."/>
            <person name="Ravi A."/>
            <person name="Getino M."/>
            <person name="Pursley I."/>
            <person name="Horton D.L."/>
            <person name="Alikhan N.F."/>
            <person name="Baker D."/>
            <person name="Gharbi K."/>
            <person name="Hall N."/>
            <person name="Watson M."/>
            <person name="Adriaenssens E.M."/>
            <person name="Foster-Nyarko E."/>
            <person name="Jarju S."/>
            <person name="Secka A."/>
            <person name="Antonio M."/>
            <person name="Oren A."/>
            <person name="Chaudhuri R.R."/>
            <person name="La Ragione R."/>
            <person name="Hildebrand F."/>
            <person name="Pallen M.J."/>
        </authorList>
    </citation>
    <scope>NUCLEOTIDE SEQUENCE</scope>
    <source>
        <strain evidence="1">CHK195-11698</strain>
    </source>
</reference>
<reference evidence="1" key="1">
    <citation type="submission" date="2020-10" db="EMBL/GenBank/DDBJ databases">
        <authorList>
            <person name="Gilroy R."/>
        </authorList>
    </citation>
    <scope>NUCLEOTIDE SEQUENCE</scope>
    <source>
        <strain evidence="1">CHK195-11698</strain>
    </source>
</reference>
<proteinExistence type="predicted"/>
<gene>
    <name evidence="1" type="ORF">IAD15_06770</name>
</gene>
<sequence>MKKIIVLVIVVIAGAFGFFKLAELANTKLNTMYYLASNFNGYFDERKDAVIFLTDNESLLMETISTIKPNNAIKGVYLITI</sequence>
<name>A0A9D1HP89_9FIRM</name>
<protein>
    <submittedName>
        <fullName evidence="1">Uncharacterized protein</fullName>
    </submittedName>
</protein>